<dbReference type="InterPro" id="IPR000092">
    <property type="entry name" value="Polyprenyl_synt"/>
</dbReference>
<comment type="caution">
    <text evidence="2">The sequence shown here is derived from an EMBL/GenBank/DDBJ whole genome shotgun (WGS) entry which is preliminary data.</text>
</comment>
<evidence type="ECO:0000256" key="1">
    <source>
        <dbReference type="RuleBase" id="RU004466"/>
    </source>
</evidence>
<proteinExistence type="inferred from homology"/>
<dbReference type="InterPro" id="IPR008949">
    <property type="entry name" value="Isoprenoid_synthase_dom_sf"/>
</dbReference>
<gene>
    <name evidence="2" type="ORF">ADK75_30760</name>
</gene>
<dbReference type="Gene3D" id="1.10.600.10">
    <property type="entry name" value="Farnesyl Diphosphate Synthase"/>
    <property type="match status" value="1"/>
</dbReference>
<keyword evidence="1" id="KW-0808">Transferase</keyword>
<accession>A0A0L8M5R5</accession>
<dbReference type="PATRIC" id="fig|1961.12.peg.6824"/>
<reference evidence="3" key="1">
    <citation type="submission" date="2015-07" db="EMBL/GenBank/DDBJ databases">
        <authorList>
            <consortium name="Consortium for Microbial Forensics and Genomics (microFORGE)"/>
            <person name="Knight B.M."/>
            <person name="Roberts D.P."/>
            <person name="Lin D."/>
            <person name="Hari K."/>
            <person name="Fletcher J."/>
            <person name="Melcher U."/>
            <person name="Blagden T."/>
            <person name="Winegar R.A."/>
        </authorList>
    </citation>
    <scope>NUCLEOTIDE SEQUENCE [LARGE SCALE GENOMIC DNA]</scope>
    <source>
        <strain evidence="3">NRRL B-1447</strain>
    </source>
</reference>
<protein>
    <recommendedName>
        <fullName evidence="4">Polyprenyl synthetase</fullName>
    </recommendedName>
</protein>
<dbReference type="SUPFAM" id="SSF48576">
    <property type="entry name" value="Terpenoid synthases"/>
    <property type="match status" value="1"/>
</dbReference>
<dbReference type="AlphaFoldDB" id="A0A0L8M5R5"/>
<evidence type="ECO:0000313" key="3">
    <source>
        <dbReference type="Proteomes" id="UP000037084"/>
    </source>
</evidence>
<name>A0A0L8M5R5_STRVG</name>
<dbReference type="Pfam" id="PF00348">
    <property type="entry name" value="polyprenyl_synt"/>
    <property type="match status" value="1"/>
</dbReference>
<dbReference type="GO" id="GO:0004659">
    <property type="term" value="F:prenyltransferase activity"/>
    <property type="evidence" value="ECO:0007669"/>
    <property type="project" value="InterPro"/>
</dbReference>
<organism evidence="2 3">
    <name type="scientific">Streptomyces virginiae</name>
    <name type="common">Streptomyces cinnamonensis</name>
    <dbReference type="NCBI Taxonomy" id="1961"/>
    <lineage>
        <taxon>Bacteria</taxon>
        <taxon>Bacillati</taxon>
        <taxon>Actinomycetota</taxon>
        <taxon>Actinomycetes</taxon>
        <taxon>Kitasatosporales</taxon>
        <taxon>Streptomycetaceae</taxon>
        <taxon>Streptomyces</taxon>
    </lineage>
</organism>
<dbReference type="Proteomes" id="UP000037084">
    <property type="component" value="Unassembled WGS sequence"/>
</dbReference>
<dbReference type="GO" id="GO:0008299">
    <property type="term" value="P:isoprenoid biosynthetic process"/>
    <property type="evidence" value="ECO:0007669"/>
    <property type="project" value="InterPro"/>
</dbReference>
<comment type="similarity">
    <text evidence="1">Belongs to the FPP/GGPP synthase family.</text>
</comment>
<evidence type="ECO:0000313" key="2">
    <source>
        <dbReference type="EMBL" id="KOG45649.1"/>
    </source>
</evidence>
<dbReference type="EMBL" id="LGUV01000362">
    <property type="protein sequence ID" value="KOG45649.1"/>
    <property type="molecule type" value="Genomic_DNA"/>
</dbReference>
<evidence type="ECO:0008006" key="4">
    <source>
        <dbReference type="Google" id="ProtNLM"/>
    </source>
</evidence>
<sequence length="336" mass="36448">MSYLDLHREVAQDIDAEIETALERLGPMAGTTKNSVAKLLDHRKLRHPLSVLPLLAHAIETGNPRPAIPLSAVHLLWWTSACYLDDLADANGASISGELTENEALLASVITGNALPIQILLEQDLPSPARSALITEILNGWIIGVDGQIDDMRGDVRGASRKSVIETYRGKSGAPFGMITAMAAIFSGTSAEKVELWREFGFVFGILWQIFNDQEDILSGRDEDLLNGTVTYLLASVIEDAPPGAREHILSLCAAAGRSHHARSELAGLLRTPSALDRYRAEIDAFRAEGYRILDELGGDETYLPVLRHLVDHASQMLLEPDYAEELAPAVVSGAA</sequence>
<dbReference type="RefSeq" id="WP_053176271.1">
    <property type="nucleotide sequence ID" value="NZ_LGUV01000362.1"/>
</dbReference>